<accession>A0A1G8CHF1</accession>
<dbReference type="PANTHER" id="PTHR40047">
    <property type="entry name" value="UPF0703 PROTEIN YCGQ"/>
    <property type="match status" value="1"/>
</dbReference>
<dbReference type="Pfam" id="PF21537">
    <property type="entry name" value="DUF1980_C"/>
    <property type="match status" value="1"/>
</dbReference>
<keyword evidence="4" id="KW-1185">Reference proteome</keyword>
<evidence type="ECO:0000259" key="1">
    <source>
        <dbReference type="Pfam" id="PF09323"/>
    </source>
</evidence>
<dbReference type="Pfam" id="PF09323">
    <property type="entry name" value="DUF1980"/>
    <property type="match status" value="1"/>
</dbReference>
<evidence type="ECO:0000259" key="2">
    <source>
        <dbReference type="Pfam" id="PF21537"/>
    </source>
</evidence>
<feature type="domain" description="DUF1980" evidence="1">
    <location>
        <begin position="8"/>
        <end position="108"/>
    </location>
</feature>
<organism evidence="3 4">
    <name type="scientific">Rhodococcus triatomae</name>
    <dbReference type="NCBI Taxonomy" id="300028"/>
    <lineage>
        <taxon>Bacteria</taxon>
        <taxon>Bacillati</taxon>
        <taxon>Actinomycetota</taxon>
        <taxon>Actinomycetes</taxon>
        <taxon>Mycobacteriales</taxon>
        <taxon>Nocardiaceae</taxon>
        <taxon>Rhodococcus</taxon>
    </lineage>
</organism>
<dbReference type="AlphaFoldDB" id="A0A1G8CHF1"/>
<dbReference type="InterPro" id="IPR015402">
    <property type="entry name" value="DUF1980"/>
</dbReference>
<evidence type="ECO:0000313" key="3">
    <source>
        <dbReference type="EMBL" id="SDH44828.1"/>
    </source>
</evidence>
<dbReference type="EMBL" id="FNDN01000002">
    <property type="protein sequence ID" value="SDH44828.1"/>
    <property type="molecule type" value="Genomic_DNA"/>
</dbReference>
<dbReference type="NCBIfam" id="TIGR03943">
    <property type="entry name" value="TIGR03943 family putative permease subunit"/>
    <property type="match status" value="1"/>
</dbReference>
<dbReference type="PANTHER" id="PTHR40047:SF1">
    <property type="entry name" value="UPF0703 PROTEIN YCGQ"/>
    <property type="match status" value="1"/>
</dbReference>
<feature type="domain" description="DUF1980" evidence="2">
    <location>
        <begin position="147"/>
        <end position="252"/>
    </location>
</feature>
<dbReference type="InterPro" id="IPR052955">
    <property type="entry name" value="UPF0703_membrane_permease"/>
</dbReference>
<dbReference type="InterPro" id="IPR048493">
    <property type="entry name" value="DUF1980_N"/>
</dbReference>
<evidence type="ECO:0000313" key="4">
    <source>
        <dbReference type="Proteomes" id="UP000183263"/>
    </source>
</evidence>
<dbReference type="Proteomes" id="UP000183263">
    <property type="component" value="Unassembled WGS sequence"/>
</dbReference>
<proteinExistence type="predicted"/>
<dbReference type="RefSeq" id="WP_072739927.1">
    <property type="nucleotide sequence ID" value="NZ_CP048813.1"/>
</dbReference>
<dbReference type="OrthoDB" id="359029at2"/>
<reference evidence="3 4" key="1">
    <citation type="submission" date="2016-10" db="EMBL/GenBank/DDBJ databases">
        <authorList>
            <person name="de Groot N.N."/>
        </authorList>
    </citation>
    <scope>NUCLEOTIDE SEQUENCE [LARGE SCALE GENOMIC DNA]</scope>
    <source>
        <strain evidence="3 4">DSM 44892</strain>
    </source>
</reference>
<dbReference type="InterPro" id="IPR048447">
    <property type="entry name" value="DUF1980_C"/>
</dbReference>
<sequence length="254" mass="26628">MTRATSNVVLLLVGMMTVQLAGNGTYARYVAVGFGPYLMAAGLVLVLLAVAAMILDVRRHGAEAAADSPHRAHAHSGHEHSGGVHWFLVAAVVVIVFVSPPPLSVSSVGNIRSEAIATVEREPFPPLPGGDAPEIGIADAVTRAARDSTDSLVGREITLTGFVVRTSNGGAPRADGSLTGLDLARIRIVCCAADARTVRVHLSPEVPAYPEGTWVSVRGVVDPVSSTPSTRYIPTLHVRSVTEIEAPDHPYAPR</sequence>
<name>A0A1G8CHF1_9NOCA</name>
<protein>
    <submittedName>
        <fullName evidence="3">TIGR03943 family protein</fullName>
    </submittedName>
</protein>
<gene>
    <name evidence="3" type="ORF">SAMN05444695_10224</name>
</gene>